<feature type="region of interest" description="Disordered" evidence="2">
    <location>
        <begin position="83"/>
        <end position="111"/>
    </location>
</feature>
<dbReference type="NCBIfam" id="NF003708">
    <property type="entry name" value="PRK05325.1-3"/>
    <property type="match status" value="1"/>
</dbReference>
<evidence type="ECO:0000256" key="1">
    <source>
        <dbReference type="HAMAP-Rule" id="MF_01232"/>
    </source>
</evidence>
<gene>
    <name evidence="3" type="ORF">MGR_3174</name>
</gene>
<name>A4U0P0_9PROT</name>
<organism evidence="3">
    <name type="scientific">Magnetospirillum gryphiswaldense</name>
    <dbReference type="NCBI Taxonomy" id="55518"/>
    <lineage>
        <taxon>Bacteria</taxon>
        <taxon>Pseudomonadati</taxon>
        <taxon>Pseudomonadota</taxon>
        <taxon>Alphaproteobacteria</taxon>
        <taxon>Rhodospirillales</taxon>
        <taxon>Rhodospirillaceae</taxon>
        <taxon>Magnetospirillum</taxon>
    </lineage>
</organism>
<evidence type="ECO:0000256" key="2">
    <source>
        <dbReference type="SAM" id="MobiDB-lite"/>
    </source>
</evidence>
<proteinExistence type="inferred from homology"/>
<accession>A4U0P0</accession>
<dbReference type="NCBIfam" id="NF003707">
    <property type="entry name" value="PRK05325.1-2"/>
    <property type="match status" value="1"/>
</dbReference>
<dbReference type="InterPro" id="IPR006698">
    <property type="entry name" value="UPF0229"/>
</dbReference>
<feature type="compositionally biased region" description="Gly residues" evidence="2">
    <location>
        <begin position="96"/>
        <end position="107"/>
    </location>
</feature>
<comment type="similarity">
    <text evidence="1">Belongs to the UPF0229 family.</text>
</comment>
<protein>
    <recommendedName>
        <fullName evidence="1">UPF0229 protein MGR_3174</fullName>
    </recommendedName>
</protein>
<evidence type="ECO:0000313" key="3">
    <source>
        <dbReference type="EMBL" id="CAM76447.1"/>
    </source>
</evidence>
<dbReference type="RefSeq" id="WP_106002166.1">
    <property type="nucleotide sequence ID" value="NZ_CP027527.1"/>
</dbReference>
<dbReference type="EMBL" id="CU459003">
    <property type="protein sequence ID" value="CAM76447.1"/>
    <property type="molecule type" value="Genomic_DNA"/>
</dbReference>
<dbReference type="PANTHER" id="PTHR30510:SF2">
    <property type="entry name" value="UPF0229 PROTEIN YEAH"/>
    <property type="match status" value="1"/>
</dbReference>
<dbReference type="HAMAP" id="MF_01232">
    <property type="entry name" value="UPF0229"/>
    <property type="match status" value="1"/>
</dbReference>
<reference evidence="3" key="1">
    <citation type="journal article" date="2007" name="J. Bacteriol.">
        <title>Comparative genome analysis of four magnetotactic bacteria reveals a complex set of group-specific genes implicated in magnetosome biomineralization and function.</title>
        <authorList>
            <person name="Richter M."/>
            <person name="Kube M."/>
            <person name="Bazylinski D.A."/>
            <person name="Lombardot T."/>
            <person name="Gloeckner F.O."/>
            <person name="Reinhardt R."/>
            <person name="Schueler D."/>
        </authorList>
    </citation>
    <scope>NUCLEOTIDE SEQUENCE</scope>
    <source>
        <strain evidence="3">MSR-1</strain>
    </source>
</reference>
<sequence>MNIIDRRLNPKGKSLANRQRFLRRAREQIRKAVREASSGRSITDIDGGEGISIPMDDLREPSFRRAAEGGIRDYVVPGNKEFITGDTIAKPPKQSGGAGGSDGSPDGGGDDAFHFVLSRDEFLDLFLEDLELPDMDKKNLQKSEQMAFSRAGLSVTGSPSNLNLVRTMRNSLSRRIALKRPKPAEMAELQAAIAELEENGDNPELLSELRLELEAQLTKSRLVPYIDPVDVRYNRFQATPKPISQAVMFCLMDVSGSMTEHMKDLAKRFYMLLYLFLNRRYAHVDIVFIRHTHEAKEVDEQTFFYSTETGGTVVSTALVEMARIVKARYSPHDWNIYAAQASDGDNTNSDNATAIGLLTTAILPLCQYFAYIEVGAEYKDWLGRETDLWRTYKSVAAPNMAMRKVRNRAQIFPVFRELFSREKSHVQA</sequence>
<dbReference type="AlphaFoldDB" id="A4U0P0"/>
<dbReference type="Pfam" id="PF04285">
    <property type="entry name" value="DUF444"/>
    <property type="match status" value="1"/>
</dbReference>
<dbReference type="PANTHER" id="PTHR30510">
    <property type="entry name" value="UPF0229 PROTEIN YEAH"/>
    <property type="match status" value="1"/>
</dbReference>
<feature type="region of interest" description="Disordered" evidence="2">
    <location>
        <begin position="32"/>
        <end position="56"/>
    </location>
</feature>